<gene>
    <name evidence="8" type="ORF">DSTB1V02_LOCUS6216</name>
</gene>
<evidence type="ECO:0000256" key="2">
    <source>
        <dbReference type="ARBA" id="ARBA00022525"/>
    </source>
</evidence>
<protein>
    <recommendedName>
        <fullName evidence="10">Protein NDNF</fullName>
    </recommendedName>
</protein>
<keyword evidence="9" id="KW-1185">Reference proteome</keyword>
<evidence type="ECO:0000256" key="4">
    <source>
        <dbReference type="ARBA" id="ARBA00022737"/>
    </source>
</evidence>
<dbReference type="GO" id="GO:0005576">
    <property type="term" value="C:extracellular region"/>
    <property type="evidence" value="ECO:0007669"/>
    <property type="project" value="UniProtKB-SubCell"/>
</dbReference>
<evidence type="ECO:0000256" key="1">
    <source>
        <dbReference type="ARBA" id="ARBA00004613"/>
    </source>
</evidence>
<evidence type="ECO:0008006" key="10">
    <source>
        <dbReference type="Google" id="ProtNLM"/>
    </source>
</evidence>
<dbReference type="AlphaFoldDB" id="A0A7R9A4W5"/>
<accession>A0A7R9A4W5</accession>
<dbReference type="PANTHER" id="PTHR14619">
    <property type="entry name" value="NEURON-DERIVED NEUROTROPHIC FACTOR"/>
    <property type="match status" value="1"/>
</dbReference>
<dbReference type="EMBL" id="LR900629">
    <property type="protein sequence ID" value="CAD7246366.1"/>
    <property type="molecule type" value="Genomic_DNA"/>
</dbReference>
<sequence length="543" mass="62316">MIYRFFIQTENGEEVSITVTPCVSALSWTVRFRSHTDEDNFNDFHGQWSAVVWAQYNSRFQRTFHKANLEKGVVLVEVRPMDRDSYVHLFTSKKNHLLTKKDLPWANLTVLDRGLRHSATIHWNRRWEDNLSYCLVMNPRRFYNTLCEAQAERHGMSQVAYNIVKGNGTKTKVPVRRFLNGTASDIVLGCVDRNNTYTLANLADGRTYFLNLFAVDTETKVPFLYGKATIMYQHDPPWTSLRPEDGLHVLGIGTRNPGPGMHLYTRALAEESFPTTATPKAIITIRHRKRRKRLKRLRLRDGKEETATVKTTKYLRYKVRKSELYLGIWSCEGLTTVELMQEKSLVLPKVTVRDHQYFHLKELTESWLELKLGSPEGIPESVHVAVGRNQKRFPYPVLPKDTRVRTSRMECRSALLLWVPSPDPYSQTYCLVVHEVTAKDNATLEGSLGQCLINERYSASKLACRLRSLQTATFLQFSVLQQRDVRVGERAVTSDYIPSKSAGEEDLIVPDPVLSAPPLHHPHRLHLNLPSEDGEILPSTRCI</sequence>
<evidence type="ECO:0000313" key="9">
    <source>
        <dbReference type="Proteomes" id="UP000677054"/>
    </source>
</evidence>
<evidence type="ECO:0000259" key="6">
    <source>
        <dbReference type="Pfam" id="PF10179"/>
    </source>
</evidence>
<evidence type="ECO:0000313" key="8">
    <source>
        <dbReference type="EMBL" id="CAD7246366.1"/>
    </source>
</evidence>
<organism evidence="8">
    <name type="scientific">Darwinula stevensoni</name>
    <dbReference type="NCBI Taxonomy" id="69355"/>
    <lineage>
        <taxon>Eukaryota</taxon>
        <taxon>Metazoa</taxon>
        <taxon>Ecdysozoa</taxon>
        <taxon>Arthropoda</taxon>
        <taxon>Crustacea</taxon>
        <taxon>Oligostraca</taxon>
        <taxon>Ostracoda</taxon>
        <taxon>Podocopa</taxon>
        <taxon>Podocopida</taxon>
        <taxon>Darwinulocopina</taxon>
        <taxon>Darwinuloidea</taxon>
        <taxon>Darwinulidae</taxon>
        <taxon>Darwinula</taxon>
    </lineage>
</organism>
<name>A0A7R9A4W5_9CRUS</name>
<dbReference type="InterPro" id="IPR045805">
    <property type="entry name" value="NDNF_C"/>
</dbReference>
<keyword evidence="4" id="KW-0677">Repeat</keyword>
<dbReference type="Pfam" id="PF19433">
    <property type="entry name" value="NDNF_C"/>
    <property type="match status" value="1"/>
</dbReference>
<evidence type="ECO:0000256" key="3">
    <source>
        <dbReference type="ARBA" id="ARBA00022729"/>
    </source>
</evidence>
<feature type="domain" description="Protein NDNF C-terminal" evidence="7">
    <location>
        <begin position="351"/>
        <end position="466"/>
    </location>
</feature>
<evidence type="ECO:0000256" key="5">
    <source>
        <dbReference type="ARBA" id="ARBA00023180"/>
    </source>
</evidence>
<dbReference type="PANTHER" id="PTHR14619:SF3">
    <property type="entry name" value="PROTEIN NDNF"/>
    <property type="match status" value="1"/>
</dbReference>
<dbReference type="Pfam" id="PF10179">
    <property type="entry name" value="NDNF"/>
    <property type="match status" value="1"/>
</dbReference>
<keyword evidence="5" id="KW-0325">Glycoprotein</keyword>
<reference evidence="8" key="1">
    <citation type="submission" date="2020-11" db="EMBL/GenBank/DDBJ databases">
        <authorList>
            <person name="Tran Van P."/>
        </authorList>
    </citation>
    <scope>NUCLEOTIDE SEQUENCE</scope>
</reference>
<evidence type="ECO:0000259" key="7">
    <source>
        <dbReference type="Pfam" id="PF19433"/>
    </source>
</evidence>
<dbReference type="InterPro" id="IPR019326">
    <property type="entry name" value="NDNF"/>
</dbReference>
<feature type="domain" description="Neuron-derived neurotrophic factor first Fn(III)" evidence="6">
    <location>
        <begin position="121"/>
        <end position="225"/>
    </location>
</feature>
<keyword evidence="2" id="KW-0964">Secreted</keyword>
<dbReference type="OrthoDB" id="9872501at2759"/>
<keyword evidence="3" id="KW-0732">Signal</keyword>
<dbReference type="InterPro" id="IPR055271">
    <property type="entry name" value="NDNF_Fn(III)_1"/>
</dbReference>
<dbReference type="EMBL" id="CAJPEV010001112">
    <property type="protein sequence ID" value="CAG0890805.1"/>
    <property type="molecule type" value="Genomic_DNA"/>
</dbReference>
<dbReference type="Proteomes" id="UP000677054">
    <property type="component" value="Unassembled WGS sequence"/>
</dbReference>
<proteinExistence type="predicted"/>
<comment type="subcellular location">
    <subcellularLocation>
        <location evidence="1">Secreted</location>
    </subcellularLocation>
</comment>